<dbReference type="InterPro" id="IPR027417">
    <property type="entry name" value="P-loop_NTPase"/>
</dbReference>
<dbReference type="EMBL" id="JXLP01000003">
    <property type="protein sequence ID" value="KIL79298.1"/>
    <property type="molecule type" value="Genomic_DNA"/>
</dbReference>
<keyword evidence="8" id="KW-1185">Reference proteome</keyword>
<proteinExistence type="predicted"/>
<dbReference type="SMART" id="SM00382">
    <property type="entry name" value="AAA"/>
    <property type="match status" value="1"/>
</dbReference>
<evidence type="ECO:0000259" key="6">
    <source>
        <dbReference type="PROSITE" id="PS50045"/>
    </source>
</evidence>
<dbReference type="SUPFAM" id="SSF52540">
    <property type="entry name" value="P-loop containing nucleoside triphosphate hydrolases"/>
    <property type="match status" value="1"/>
</dbReference>
<dbReference type="Proteomes" id="UP000031982">
    <property type="component" value="Unassembled WGS sequence"/>
</dbReference>
<evidence type="ECO:0000313" key="7">
    <source>
        <dbReference type="EMBL" id="KIL79298.1"/>
    </source>
</evidence>
<dbReference type="InterPro" id="IPR009057">
    <property type="entry name" value="Homeodomain-like_sf"/>
</dbReference>
<dbReference type="Gene3D" id="1.10.10.60">
    <property type="entry name" value="Homeodomain-like"/>
    <property type="match status" value="1"/>
</dbReference>
<dbReference type="InterPro" id="IPR025944">
    <property type="entry name" value="Sigma_54_int_dom_CS"/>
</dbReference>
<dbReference type="PROSITE" id="PS00675">
    <property type="entry name" value="SIGMA54_INTERACT_1"/>
    <property type="match status" value="1"/>
</dbReference>
<dbReference type="Pfam" id="PF25601">
    <property type="entry name" value="AAA_lid_14"/>
    <property type="match status" value="1"/>
</dbReference>
<organism evidence="7 8">
    <name type="scientific">Bacillus badius</name>
    <dbReference type="NCBI Taxonomy" id="1455"/>
    <lineage>
        <taxon>Bacteria</taxon>
        <taxon>Bacillati</taxon>
        <taxon>Bacillota</taxon>
        <taxon>Bacilli</taxon>
        <taxon>Bacillales</taxon>
        <taxon>Bacillaceae</taxon>
        <taxon>Pseudobacillus</taxon>
    </lineage>
</organism>
<keyword evidence="2" id="KW-0067">ATP-binding</keyword>
<evidence type="ECO:0000256" key="3">
    <source>
        <dbReference type="ARBA" id="ARBA00023015"/>
    </source>
</evidence>
<dbReference type="InterPro" id="IPR029016">
    <property type="entry name" value="GAF-like_dom_sf"/>
</dbReference>
<dbReference type="Pfam" id="PF00158">
    <property type="entry name" value="Sigma54_activat"/>
    <property type="match status" value="1"/>
</dbReference>
<dbReference type="SUPFAM" id="SSF46689">
    <property type="entry name" value="Homeodomain-like"/>
    <property type="match status" value="1"/>
</dbReference>
<keyword evidence="1" id="KW-0547">Nucleotide-binding</keyword>
<dbReference type="RefSeq" id="WP_041113462.1">
    <property type="nucleotide sequence ID" value="NZ_JARTHD010000018.1"/>
</dbReference>
<dbReference type="InterPro" id="IPR058031">
    <property type="entry name" value="AAA_lid_NorR"/>
</dbReference>
<keyword evidence="3" id="KW-0805">Transcription regulation</keyword>
<dbReference type="Gene3D" id="3.30.450.40">
    <property type="match status" value="1"/>
</dbReference>
<dbReference type="CDD" id="cd00009">
    <property type="entry name" value="AAA"/>
    <property type="match status" value="1"/>
</dbReference>
<dbReference type="PROSITE" id="PS50045">
    <property type="entry name" value="SIGMA54_INTERACT_4"/>
    <property type="match status" value="1"/>
</dbReference>
<dbReference type="InterPro" id="IPR002078">
    <property type="entry name" value="Sigma_54_int"/>
</dbReference>
<keyword evidence="4" id="KW-0238">DNA-binding</keyword>
<evidence type="ECO:0000256" key="1">
    <source>
        <dbReference type="ARBA" id="ARBA00022741"/>
    </source>
</evidence>
<accession>A0ABR5AX43</accession>
<feature type="domain" description="Sigma-54 factor interaction" evidence="6">
    <location>
        <begin position="280"/>
        <end position="505"/>
    </location>
</feature>
<evidence type="ECO:0000256" key="5">
    <source>
        <dbReference type="ARBA" id="ARBA00023163"/>
    </source>
</evidence>
<sequence length="585" mass="65694">MIRNALNDKQTWLKHSWRRCQELGFDRNGQPVFYKAEGHSLKQLLEKNERLIDASKAVFQRLDKFLKNYHYRADLLDHEGYILHSYGGTGQADFLNEEALAIGTCWGENFRGTNAVSFSIEHKVPVSIHGNEHFFQENHVLTCSASPIFDESGQVAAIVNFSSRSTNIQDHALIMSMLAAEAIEHRLLTEHIKAENKWLIRETEALRSCHSKGVITINEDNRIIYANTEAKKLLGLDCVGTIFSSFQEGTVHATISGPSKSTHIIQSQSSVRKPYTFDRMIASCPKIKQAVHLSQKAAHTDFSLFIHGESGTGKELFAQSIHKASKRSDKPFIAVNCSALAEHLIESELFGYKKGAFTGADSAGSLGKFRAADGGTIFLDEIGDMPLPAQSALLRVLEEREVMPVGDHRTYPVDVRLIAATHRNLLEEIEKGTFRADLYYRLNEIVLSIPPLRERGDLLQLARHFLFTLSGHAQQFTSEAENKLLSYHWPGNIRELKNVVTQASFLADGRWLDIQHIKLPPQEQQIAASASSSPLPAAHTLEDAEKLLIEQSLRASRHNISQTAKQLGISRNTLYRKLKRYQLIP</sequence>
<dbReference type="Gene3D" id="1.10.8.60">
    <property type="match status" value="1"/>
</dbReference>
<dbReference type="InterPro" id="IPR025662">
    <property type="entry name" value="Sigma_54_int_dom_ATP-bd_1"/>
</dbReference>
<dbReference type="Pfam" id="PF02954">
    <property type="entry name" value="HTH_8"/>
    <property type="match status" value="1"/>
</dbReference>
<evidence type="ECO:0000256" key="4">
    <source>
        <dbReference type="ARBA" id="ARBA00023125"/>
    </source>
</evidence>
<gene>
    <name evidence="7" type="ORF">SD77_3164</name>
</gene>
<dbReference type="Gene3D" id="3.40.50.300">
    <property type="entry name" value="P-loop containing nucleotide triphosphate hydrolases"/>
    <property type="match status" value="1"/>
</dbReference>
<dbReference type="PANTHER" id="PTHR32071">
    <property type="entry name" value="TRANSCRIPTIONAL REGULATORY PROTEIN"/>
    <property type="match status" value="1"/>
</dbReference>
<evidence type="ECO:0000313" key="8">
    <source>
        <dbReference type="Proteomes" id="UP000031982"/>
    </source>
</evidence>
<reference evidence="7 8" key="1">
    <citation type="submission" date="2015-01" db="EMBL/GenBank/DDBJ databases">
        <title>Genome Assembly of Bacillus badius MTCC 1458.</title>
        <authorList>
            <person name="Verma A."/>
            <person name="Khatri I."/>
            <person name="Mual P."/>
            <person name="Subramanian S."/>
            <person name="Krishnamurthi S."/>
        </authorList>
    </citation>
    <scope>NUCLEOTIDE SEQUENCE [LARGE SCALE GENOMIC DNA]</scope>
    <source>
        <strain evidence="7 8">MTCC 1458</strain>
    </source>
</reference>
<comment type="caution">
    <text evidence="7">The sequence shown here is derived from an EMBL/GenBank/DDBJ whole genome shotgun (WGS) entry which is preliminary data.</text>
</comment>
<dbReference type="InterPro" id="IPR025943">
    <property type="entry name" value="Sigma_54_int_dom_ATP-bd_2"/>
</dbReference>
<dbReference type="PROSITE" id="PS00688">
    <property type="entry name" value="SIGMA54_INTERACT_3"/>
    <property type="match status" value="1"/>
</dbReference>
<dbReference type="InterPro" id="IPR002197">
    <property type="entry name" value="HTH_Fis"/>
</dbReference>
<protein>
    <submittedName>
        <fullName evidence="7">Transcriptional activator of acetoin dehydrogenase operon AcoR</fullName>
    </submittedName>
</protein>
<dbReference type="PROSITE" id="PS00676">
    <property type="entry name" value="SIGMA54_INTERACT_2"/>
    <property type="match status" value="1"/>
</dbReference>
<dbReference type="PRINTS" id="PR01590">
    <property type="entry name" value="HTHFIS"/>
</dbReference>
<name>A0ABR5AX43_BACBA</name>
<evidence type="ECO:0000256" key="2">
    <source>
        <dbReference type="ARBA" id="ARBA00022840"/>
    </source>
</evidence>
<keyword evidence="5" id="KW-0804">Transcription</keyword>
<dbReference type="InterPro" id="IPR003593">
    <property type="entry name" value="AAA+_ATPase"/>
</dbReference>